<dbReference type="Proteomes" id="UP000595197">
    <property type="component" value="Chromosome"/>
</dbReference>
<dbReference type="EMBL" id="CP067420">
    <property type="protein sequence ID" value="QQP91273.1"/>
    <property type="molecule type" value="Genomic_DNA"/>
</dbReference>
<feature type="signal peptide" evidence="1">
    <location>
        <begin position="1"/>
        <end position="27"/>
    </location>
</feature>
<feature type="chain" id="PRO_5047427308" description="DUF4412 domain-containing protein" evidence="1">
    <location>
        <begin position="28"/>
        <end position="226"/>
    </location>
</feature>
<evidence type="ECO:0000256" key="1">
    <source>
        <dbReference type="SAM" id="SignalP"/>
    </source>
</evidence>
<evidence type="ECO:0000313" key="2">
    <source>
        <dbReference type="EMBL" id="QQP91273.1"/>
    </source>
</evidence>
<protein>
    <recommendedName>
        <fullName evidence="4">DUF4412 domain-containing protein</fullName>
    </recommendedName>
</protein>
<sequence>MKPPIRLNRISLCCAAAALMAAGGAAAQDRPPPLKLSQDVAVTYRYVMDGEALAAAAGIDPDSMVGQAMRDMADIQTRTLRQASTGRIRSENAGLVQIVDPRSRRSWQFDTSPDAPGGRVVFVSEGEDEVGMQIEEVAQDPEFLMRREAGVDTVAGQDCTNWRIQPHDDDSVVWAACFAADGLALRIRLESEGMTSVQEATQIDYGPLDPALFSPPADWPVQPAIE</sequence>
<gene>
    <name evidence="2" type="ORF">IGS68_08735</name>
</gene>
<keyword evidence="3" id="KW-1185">Reference proteome</keyword>
<accession>A0ABX7BA81</accession>
<keyword evidence="1" id="KW-0732">Signal</keyword>
<evidence type="ECO:0008006" key="4">
    <source>
        <dbReference type="Google" id="ProtNLM"/>
    </source>
</evidence>
<reference evidence="2" key="1">
    <citation type="submission" date="2021-02" db="EMBL/GenBank/DDBJ databases">
        <title>Skermanella TT6 skin isolate.</title>
        <authorList>
            <person name="Lee K."/>
            <person name="Ganzorig M."/>
        </authorList>
    </citation>
    <scope>NUCLEOTIDE SEQUENCE</scope>
    <source>
        <strain evidence="2">TT6</strain>
    </source>
</reference>
<name>A0ABX7BA81_9PROT</name>
<organism evidence="2 3">
    <name type="scientific">Skermanella cutis</name>
    <dbReference type="NCBI Taxonomy" id="2775420"/>
    <lineage>
        <taxon>Bacteria</taxon>
        <taxon>Pseudomonadati</taxon>
        <taxon>Pseudomonadota</taxon>
        <taxon>Alphaproteobacteria</taxon>
        <taxon>Rhodospirillales</taxon>
        <taxon>Azospirillaceae</taxon>
        <taxon>Skermanella</taxon>
    </lineage>
</organism>
<evidence type="ECO:0000313" key="3">
    <source>
        <dbReference type="Proteomes" id="UP000595197"/>
    </source>
</evidence>
<dbReference type="RefSeq" id="WP_201079009.1">
    <property type="nucleotide sequence ID" value="NZ_CP067420.1"/>
</dbReference>
<proteinExistence type="predicted"/>